<evidence type="ECO:0000313" key="2">
    <source>
        <dbReference type="Proteomes" id="UP000249056"/>
    </source>
</evidence>
<evidence type="ECO:0000313" key="1">
    <source>
        <dbReference type="EMBL" id="RAL65931.1"/>
    </source>
</evidence>
<sequence length="337" mass="38690">MSVADRAAYYERKRLRDEEKLKKLKVRFAKEKERVRVQQKENLSDINTAWKRKHDDDSGAQAAQRRQEFLATREKRGTESLYPELADLQHHFLHPTLINSETYDPYQETFSEPGQLRFQRFKKLSSNPEDGTGGIGVDSAAILMLSATFRTALKYGEDSNGFQSQFDDKEFLASYKWEEFEIMLRLEHTSIRGFAIARHIPYMMIYRRTGQGIIGGHAHVADESLQLSPSIRDPFEVYLASDGRLLPCLYTPLATQVESGKWSADAVPFQTLKENIYNKANFKDYAPPSSWPPTWEYPPVDIQHPCREWGKNYPLCVACGHRTGPPGVPDHKEGQKS</sequence>
<dbReference type="AlphaFoldDB" id="A0A395J0K1"/>
<comment type="caution">
    <text evidence="1">The sequence shown here is derived from an EMBL/GenBank/DDBJ whole genome shotgun (WGS) entry which is preliminary data.</text>
</comment>
<organism evidence="1 2">
    <name type="scientific">Monilinia fructigena</name>
    <dbReference type="NCBI Taxonomy" id="38457"/>
    <lineage>
        <taxon>Eukaryota</taxon>
        <taxon>Fungi</taxon>
        <taxon>Dikarya</taxon>
        <taxon>Ascomycota</taxon>
        <taxon>Pezizomycotina</taxon>
        <taxon>Leotiomycetes</taxon>
        <taxon>Helotiales</taxon>
        <taxon>Sclerotiniaceae</taxon>
        <taxon>Monilinia</taxon>
    </lineage>
</organism>
<dbReference type="Proteomes" id="UP000249056">
    <property type="component" value="Unassembled WGS sequence"/>
</dbReference>
<dbReference type="EMBL" id="QKRW01000008">
    <property type="protein sequence ID" value="RAL65931.1"/>
    <property type="molecule type" value="Genomic_DNA"/>
</dbReference>
<accession>A0A395J0K1</accession>
<name>A0A395J0K1_9HELO</name>
<dbReference type="OrthoDB" id="308383at2759"/>
<reference evidence="1 2" key="1">
    <citation type="submission" date="2018-06" db="EMBL/GenBank/DDBJ databases">
        <title>Genome Sequence of the Brown Rot Fungal Pathogen Monilinia fructigena.</title>
        <authorList>
            <person name="Landi L."/>
            <person name="De Miccolis Angelini R.M."/>
            <person name="Pollastro S."/>
            <person name="Abate D."/>
            <person name="Faretra F."/>
            <person name="Romanazzi G."/>
        </authorList>
    </citation>
    <scope>NUCLEOTIDE SEQUENCE [LARGE SCALE GENOMIC DNA]</scope>
    <source>
        <strain evidence="1 2">Mfrg269</strain>
    </source>
</reference>
<protein>
    <submittedName>
        <fullName evidence="1">Uncharacterized protein</fullName>
    </submittedName>
</protein>
<proteinExistence type="predicted"/>
<keyword evidence="2" id="KW-1185">Reference proteome</keyword>
<gene>
    <name evidence="1" type="ORF">DID88_005592</name>
</gene>